<proteinExistence type="predicted"/>
<dbReference type="EMBL" id="CP063366">
    <property type="protein sequence ID" value="QRG10280.1"/>
    <property type="molecule type" value="Genomic_DNA"/>
</dbReference>
<evidence type="ECO:0008006" key="5">
    <source>
        <dbReference type="Google" id="ProtNLM"/>
    </source>
</evidence>
<organism evidence="2 4">
    <name type="scientific">Xanthobacter dioxanivorans</name>
    <dbReference type="NCBI Taxonomy" id="2528964"/>
    <lineage>
        <taxon>Bacteria</taxon>
        <taxon>Pseudomonadati</taxon>
        <taxon>Pseudomonadota</taxon>
        <taxon>Alphaproteobacteria</taxon>
        <taxon>Hyphomicrobiales</taxon>
        <taxon>Xanthobacteraceae</taxon>
        <taxon>Xanthobacter</taxon>
    </lineage>
</organism>
<evidence type="ECO:0000313" key="3">
    <source>
        <dbReference type="EMBL" id="QRG10298.1"/>
    </source>
</evidence>
<dbReference type="KEGG" id="xdi:EZH22_31355"/>
<dbReference type="AlphaFoldDB" id="A0A974PW39"/>
<dbReference type="EMBL" id="CP063366">
    <property type="protein sequence ID" value="QRG10298.1"/>
    <property type="molecule type" value="Genomic_DNA"/>
</dbReference>
<keyword evidence="1" id="KW-0812">Transmembrane</keyword>
<feature type="transmembrane region" description="Helical" evidence="1">
    <location>
        <begin position="7"/>
        <end position="31"/>
    </location>
</feature>
<accession>A0A974PW39</accession>
<keyword evidence="4" id="KW-1185">Reference proteome</keyword>
<evidence type="ECO:0000313" key="4">
    <source>
        <dbReference type="Proteomes" id="UP000596427"/>
    </source>
</evidence>
<evidence type="ECO:0000256" key="1">
    <source>
        <dbReference type="SAM" id="Phobius"/>
    </source>
</evidence>
<dbReference type="RefSeq" id="WP_203197150.1">
    <property type="nucleotide sequence ID" value="NZ_CP063366.1"/>
</dbReference>
<name>A0A974PW39_9HYPH</name>
<reference evidence="2 4" key="1">
    <citation type="submission" date="2020-10" db="EMBL/GenBank/DDBJ databases">
        <title>Degradation of 1,4-Dioxane by Xanthobacter sp. YN2, via a Novel Group-2 Soluble Di-Iron Monooxygenase.</title>
        <authorList>
            <person name="Ma F."/>
            <person name="Wang Y."/>
            <person name="Yang J."/>
            <person name="Guo H."/>
            <person name="Su D."/>
            <person name="Yu L."/>
        </authorList>
    </citation>
    <scope>NUCLEOTIDE SEQUENCE [LARGE SCALE GENOMIC DNA]</scope>
    <source>
        <strain evidence="2 4">YN2</strain>
        <plasmid evidence="2 4">unnamed4</plasmid>
    </source>
</reference>
<keyword evidence="2" id="KW-0614">Plasmid</keyword>
<protein>
    <recommendedName>
        <fullName evidence="5">Transmembrane protein</fullName>
    </recommendedName>
</protein>
<keyword evidence="1" id="KW-0472">Membrane</keyword>
<sequence>MFKLLMGCFLIVVGAIVSFIPPFIFGIPILIMAGGMIMTGLGKTTVQAAKGGAAVARYVKDRRDEKNAGL</sequence>
<dbReference type="Proteomes" id="UP000596427">
    <property type="component" value="Plasmid unnamed4"/>
</dbReference>
<keyword evidence="1" id="KW-1133">Transmembrane helix</keyword>
<geneLocation type="plasmid" evidence="2 4">
    <name>unnamed4</name>
</geneLocation>
<gene>
    <name evidence="2" type="ORF">EZH22_31255</name>
    <name evidence="3" type="ORF">EZH22_31355</name>
</gene>
<evidence type="ECO:0000313" key="2">
    <source>
        <dbReference type="EMBL" id="QRG10280.1"/>
    </source>
</evidence>
<dbReference type="KEGG" id="xdi:EZH22_31255"/>